<name>A0ABW4S9S9_9RHOB</name>
<reference evidence="2" key="1">
    <citation type="journal article" date="2019" name="Int. J. Syst. Evol. Microbiol.">
        <title>The Global Catalogue of Microorganisms (GCM) 10K type strain sequencing project: providing services to taxonomists for standard genome sequencing and annotation.</title>
        <authorList>
            <consortium name="The Broad Institute Genomics Platform"/>
            <consortium name="The Broad Institute Genome Sequencing Center for Infectious Disease"/>
            <person name="Wu L."/>
            <person name="Ma J."/>
        </authorList>
    </citation>
    <scope>NUCLEOTIDE SEQUENCE [LARGE SCALE GENOMIC DNA]</scope>
    <source>
        <strain evidence="2">CGMCC 4.7242</strain>
    </source>
</reference>
<dbReference type="Proteomes" id="UP001597353">
    <property type="component" value="Unassembled WGS sequence"/>
</dbReference>
<evidence type="ECO:0000313" key="2">
    <source>
        <dbReference type="Proteomes" id="UP001597353"/>
    </source>
</evidence>
<dbReference type="RefSeq" id="WP_390264306.1">
    <property type="nucleotide sequence ID" value="NZ_JBHUGH010000013.1"/>
</dbReference>
<evidence type="ECO:0000313" key="1">
    <source>
        <dbReference type="EMBL" id="MFD1913812.1"/>
    </source>
</evidence>
<accession>A0ABW4S9S9</accession>
<sequence>MRRDPQLMRRLLLAVEAGAALPEAGREADAVPSAEQYHLMLLEDAGFVRRDAQGRVSLTGGGASFLDAVRNEHAWRKAMDTSAAVGGLPLCLLKDVGIGFIRDELVRRGVTLG</sequence>
<proteinExistence type="predicted"/>
<gene>
    <name evidence="1" type="ORF">ACFSGJ_16480</name>
</gene>
<dbReference type="InterPro" id="IPR019650">
    <property type="entry name" value="DUF2513"/>
</dbReference>
<dbReference type="EMBL" id="JBHUGH010000013">
    <property type="protein sequence ID" value="MFD1913812.1"/>
    <property type="molecule type" value="Genomic_DNA"/>
</dbReference>
<dbReference type="Pfam" id="PF10711">
    <property type="entry name" value="DUF2513"/>
    <property type="match status" value="1"/>
</dbReference>
<organism evidence="1 2">
    <name type="scientific">Halodurantibacterium flavum</name>
    <dbReference type="NCBI Taxonomy" id="1382802"/>
    <lineage>
        <taxon>Bacteria</taxon>
        <taxon>Pseudomonadati</taxon>
        <taxon>Pseudomonadota</taxon>
        <taxon>Alphaproteobacteria</taxon>
        <taxon>Rhodobacterales</taxon>
        <taxon>Paracoccaceae</taxon>
        <taxon>Halodurantibacterium</taxon>
    </lineage>
</organism>
<comment type="caution">
    <text evidence="1">The sequence shown here is derived from an EMBL/GenBank/DDBJ whole genome shotgun (WGS) entry which is preliminary data.</text>
</comment>
<protein>
    <submittedName>
        <fullName evidence="1">DUF2513 domain-containing protein</fullName>
    </submittedName>
</protein>
<keyword evidence="2" id="KW-1185">Reference proteome</keyword>